<evidence type="ECO:0000313" key="2">
    <source>
        <dbReference type="EMBL" id="PNP48791.1"/>
    </source>
</evidence>
<name>A0A2K0TTH4_9HYPO</name>
<evidence type="ECO:0000313" key="3">
    <source>
        <dbReference type="Proteomes" id="UP000236546"/>
    </source>
</evidence>
<dbReference type="AlphaFoldDB" id="A0A2K0TTH4"/>
<dbReference type="Proteomes" id="UP000236546">
    <property type="component" value="Unassembled WGS sequence"/>
</dbReference>
<proteinExistence type="predicted"/>
<evidence type="ECO:0000256" key="1">
    <source>
        <dbReference type="SAM" id="MobiDB-lite"/>
    </source>
</evidence>
<sequence length="317" mass="35355">MPLENGGNHISLGKEAISSSGDEVGSQEVIRTVNTARANKMTKPVQGLDPQTKLSLIADKISRKIQKYHDDLDGTRALNVDYAISHCLCPRVCGQSFDGYLDQIEEKLESVMNDSKDKMIVWLNWFYCSCLRLVRERRRSGPRHMPSTGAKLTNIIVDRLLISDGLAALGVYNAVAECCYKLRKPSELSFQDIEHVGSLVAEKLHGRIHIPSPCSQVPLPMVWLSGLFPTVPCRDICYDIGLLQPLWLGVKPQLHLVYGDAVLVMGLTMIQFKEIWDTTVSESQALREPTTFDLPEAAAISSQDSIYELDDALFSYD</sequence>
<comment type="caution">
    <text evidence="2">The sequence shown here is derived from an EMBL/GenBank/DDBJ whole genome shotgun (WGS) entry which is preliminary data.</text>
</comment>
<gene>
    <name evidence="2" type="ORF">TGAMA5MH_00245</name>
</gene>
<organism evidence="2 3">
    <name type="scientific">Trichoderma gamsii</name>
    <dbReference type="NCBI Taxonomy" id="398673"/>
    <lineage>
        <taxon>Eukaryota</taxon>
        <taxon>Fungi</taxon>
        <taxon>Dikarya</taxon>
        <taxon>Ascomycota</taxon>
        <taxon>Pezizomycotina</taxon>
        <taxon>Sordariomycetes</taxon>
        <taxon>Hypocreomycetidae</taxon>
        <taxon>Hypocreales</taxon>
        <taxon>Hypocreaceae</taxon>
        <taxon>Trichoderma</taxon>
    </lineage>
</organism>
<dbReference type="EMBL" id="MTYH01000002">
    <property type="protein sequence ID" value="PNP48791.1"/>
    <property type="molecule type" value="Genomic_DNA"/>
</dbReference>
<feature type="region of interest" description="Disordered" evidence="1">
    <location>
        <begin position="1"/>
        <end position="25"/>
    </location>
</feature>
<accession>A0A2K0TTH4</accession>
<dbReference type="OrthoDB" id="4998960at2759"/>
<reference evidence="2 3" key="1">
    <citation type="submission" date="2017-02" db="EMBL/GenBank/DDBJ databases">
        <title>Genomes of Trichoderma spp. with biocontrol activity.</title>
        <authorList>
            <person name="Gardiner D."/>
            <person name="Kazan K."/>
            <person name="Vos C."/>
            <person name="Harvey P."/>
        </authorList>
    </citation>
    <scope>NUCLEOTIDE SEQUENCE [LARGE SCALE GENOMIC DNA]</scope>
    <source>
        <strain evidence="2 3">A5MH</strain>
    </source>
</reference>
<protein>
    <submittedName>
        <fullName evidence="2">Uncharacterized protein</fullName>
    </submittedName>
</protein>